<comment type="caution">
    <text evidence="6">The sequence shown here is derived from an EMBL/GenBank/DDBJ whole genome shotgun (WGS) entry which is preliminary data.</text>
</comment>
<dbReference type="Gene3D" id="3.40.50.1000">
    <property type="entry name" value="HAD superfamily/HAD-like"/>
    <property type="match status" value="1"/>
</dbReference>
<dbReference type="Gene3D" id="1.10.150.240">
    <property type="entry name" value="Putative phosphatase, domain 2"/>
    <property type="match status" value="1"/>
</dbReference>
<dbReference type="SFLD" id="SFLDS00003">
    <property type="entry name" value="Haloacid_Dehalogenase"/>
    <property type="match status" value="1"/>
</dbReference>
<dbReference type="GO" id="GO:0003824">
    <property type="term" value="F:catalytic activity"/>
    <property type="evidence" value="ECO:0007669"/>
    <property type="project" value="UniProtKB-ARBA"/>
</dbReference>
<dbReference type="PRINTS" id="PR00413">
    <property type="entry name" value="HADHALOGNASE"/>
</dbReference>
<gene>
    <name evidence="6" type="ORF">DW787_03145</name>
</gene>
<protein>
    <submittedName>
        <fullName evidence="6">HAD family phosphatase</fullName>
    </submittedName>
</protein>
<dbReference type="NCBIfam" id="TIGR01509">
    <property type="entry name" value="HAD-SF-IA-v3"/>
    <property type="match status" value="1"/>
</dbReference>
<accession>A0A414FZ56</accession>
<comment type="similarity">
    <text evidence="2">Belongs to the HAD-like hydrolase superfamily. CbbY/CbbZ/Gph/YieH family.</text>
</comment>
<evidence type="ECO:0000256" key="2">
    <source>
        <dbReference type="ARBA" id="ARBA00006171"/>
    </source>
</evidence>
<dbReference type="InterPro" id="IPR023198">
    <property type="entry name" value="PGP-like_dom2"/>
</dbReference>
<dbReference type="EMBL" id="QSJI01000002">
    <property type="protein sequence ID" value="RHD56802.1"/>
    <property type="molecule type" value="Genomic_DNA"/>
</dbReference>
<keyword evidence="5" id="KW-0119">Carbohydrate metabolism</keyword>
<dbReference type="SUPFAM" id="SSF56784">
    <property type="entry name" value="HAD-like"/>
    <property type="match status" value="1"/>
</dbReference>
<evidence type="ECO:0000256" key="4">
    <source>
        <dbReference type="ARBA" id="ARBA00022842"/>
    </source>
</evidence>
<evidence type="ECO:0000313" key="6">
    <source>
        <dbReference type="EMBL" id="RHD56802.1"/>
    </source>
</evidence>
<sequence>MPFPFDAVIFDMDGVLVDTEFAFMLEERSFFDAHCIEVSDEELFATVGCSQQDFLSDLVRWLASVDIELDREGALGFYNNWASDLTVDYASLRNPGVPEVLQELTNRGVRLALASSSPMDNIRHVLTACEIGDYFEVVVSGEQFAQSKPDPEIYLHTLDLLGLPASRCCCVEDSVPGITAGQAAGLTVFAKREERFGFSQDDADVIIDQVFDLISAASTCRNGIEWE</sequence>
<dbReference type="AlphaFoldDB" id="A0A414FZ56"/>
<organism evidence="6 7">
    <name type="scientific">Collinsella intestinalis</name>
    <dbReference type="NCBI Taxonomy" id="147207"/>
    <lineage>
        <taxon>Bacteria</taxon>
        <taxon>Bacillati</taxon>
        <taxon>Actinomycetota</taxon>
        <taxon>Coriobacteriia</taxon>
        <taxon>Coriobacteriales</taxon>
        <taxon>Coriobacteriaceae</taxon>
        <taxon>Collinsella</taxon>
    </lineage>
</organism>
<evidence type="ECO:0000256" key="5">
    <source>
        <dbReference type="ARBA" id="ARBA00023277"/>
    </source>
</evidence>
<proteinExistence type="inferred from homology"/>
<dbReference type="SFLD" id="SFLDG01129">
    <property type="entry name" value="C1.5:_HAD__Beta-PGM__Phosphata"/>
    <property type="match status" value="1"/>
</dbReference>
<comment type="cofactor">
    <cofactor evidence="1">
        <name>Mg(2+)</name>
        <dbReference type="ChEBI" id="CHEBI:18420"/>
    </cofactor>
</comment>
<dbReference type="Pfam" id="PF00702">
    <property type="entry name" value="Hydrolase"/>
    <property type="match status" value="1"/>
</dbReference>
<dbReference type="NCBIfam" id="TIGR01549">
    <property type="entry name" value="HAD-SF-IA-v1"/>
    <property type="match status" value="1"/>
</dbReference>
<dbReference type="InterPro" id="IPR036412">
    <property type="entry name" value="HAD-like_sf"/>
</dbReference>
<dbReference type="PANTHER" id="PTHR46193:SF18">
    <property type="entry name" value="HEXITOL PHOSPHATASE B"/>
    <property type="match status" value="1"/>
</dbReference>
<dbReference type="GO" id="GO:0046872">
    <property type="term" value="F:metal ion binding"/>
    <property type="evidence" value="ECO:0007669"/>
    <property type="project" value="UniProtKB-KW"/>
</dbReference>
<dbReference type="InterPro" id="IPR006439">
    <property type="entry name" value="HAD-SF_hydro_IA"/>
</dbReference>
<evidence type="ECO:0000256" key="3">
    <source>
        <dbReference type="ARBA" id="ARBA00022723"/>
    </source>
</evidence>
<evidence type="ECO:0000256" key="1">
    <source>
        <dbReference type="ARBA" id="ARBA00001946"/>
    </source>
</evidence>
<dbReference type="PANTHER" id="PTHR46193">
    <property type="entry name" value="6-PHOSPHOGLUCONATE PHOSPHATASE"/>
    <property type="match status" value="1"/>
</dbReference>
<keyword evidence="4" id="KW-0460">Magnesium</keyword>
<name>A0A414FZ56_9ACTN</name>
<dbReference type="InterPro" id="IPR051600">
    <property type="entry name" value="Beta-PGM-like"/>
</dbReference>
<evidence type="ECO:0000313" key="7">
    <source>
        <dbReference type="Proteomes" id="UP000286050"/>
    </source>
</evidence>
<keyword evidence="3" id="KW-0479">Metal-binding</keyword>
<dbReference type="SFLD" id="SFLDG01135">
    <property type="entry name" value="C1.5.6:_HAD__Beta-PGM__Phospha"/>
    <property type="match status" value="1"/>
</dbReference>
<reference evidence="6 7" key="1">
    <citation type="submission" date="2018-08" db="EMBL/GenBank/DDBJ databases">
        <title>A genome reference for cultivated species of the human gut microbiota.</title>
        <authorList>
            <person name="Zou Y."/>
            <person name="Xue W."/>
            <person name="Luo G."/>
        </authorList>
    </citation>
    <scope>NUCLEOTIDE SEQUENCE [LARGE SCALE GENOMIC DNA]</scope>
    <source>
        <strain evidence="6 7">AM30-5LB</strain>
    </source>
</reference>
<dbReference type="Proteomes" id="UP000286050">
    <property type="component" value="Unassembled WGS sequence"/>
</dbReference>
<dbReference type="InterPro" id="IPR023214">
    <property type="entry name" value="HAD_sf"/>
</dbReference>